<keyword evidence="6" id="KW-1185">Reference proteome</keyword>
<protein>
    <submittedName>
        <fullName evidence="5">AraC family transcriptional regulator</fullName>
    </submittedName>
</protein>
<keyword evidence="1" id="KW-0805">Transcription regulation</keyword>
<proteinExistence type="predicted"/>
<dbReference type="GO" id="GO:0003700">
    <property type="term" value="F:DNA-binding transcription factor activity"/>
    <property type="evidence" value="ECO:0007669"/>
    <property type="project" value="InterPro"/>
</dbReference>
<dbReference type="EMBL" id="CP029255">
    <property type="protein sequence ID" value="AWK04752.1"/>
    <property type="molecule type" value="Genomic_DNA"/>
</dbReference>
<evidence type="ECO:0000313" key="5">
    <source>
        <dbReference type="EMBL" id="AWK04752.1"/>
    </source>
</evidence>
<organism evidence="5 6">
    <name type="scientific">Flavobacterium crocinum</name>
    <dbReference type="NCBI Taxonomy" id="2183896"/>
    <lineage>
        <taxon>Bacteria</taxon>
        <taxon>Pseudomonadati</taxon>
        <taxon>Bacteroidota</taxon>
        <taxon>Flavobacteriia</taxon>
        <taxon>Flavobacteriales</taxon>
        <taxon>Flavobacteriaceae</taxon>
        <taxon>Flavobacterium</taxon>
    </lineage>
</organism>
<evidence type="ECO:0000256" key="2">
    <source>
        <dbReference type="ARBA" id="ARBA00023125"/>
    </source>
</evidence>
<keyword evidence="2" id="KW-0238">DNA-binding</keyword>
<evidence type="ECO:0000256" key="3">
    <source>
        <dbReference type="ARBA" id="ARBA00023163"/>
    </source>
</evidence>
<dbReference type="OrthoDB" id="2600165at2"/>
<evidence type="ECO:0000259" key="4">
    <source>
        <dbReference type="PROSITE" id="PS01124"/>
    </source>
</evidence>
<name>A0A2S1YL28_9FLAO</name>
<dbReference type="InterPro" id="IPR020449">
    <property type="entry name" value="Tscrpt_reg_AraC-type_HTH"/>
</dbReference>
<dbReference type="Pfam" id="PF12833">
    <property type="entry name" value="HTH_18"/>
    <property type="match status" value="1"/>
</dbReference>
<sequence>MKVFENLSAYNKYLNLSEPFHPLMDSRVCKQAIPNFPQSSKEIQVNMFKVSLKKNFSGDIKYGANKYKTDNGLLLFSSPGQVVSWESLTFWDGYAFVFHPDLIKKHPIAQKISQYKYFSYEISDALFMTPEEEETITWLFTKIHLELLNNANNANEDVILSLLHVILTYAELYYERQFKENGSNTASASVSSKVKTLLQQHYNDLSVPVKSVPTVASIADELNLSPNYLTDLIRLETGKTTINLIHEYVTEQAEILLLQTDMNVSDIAYQLGFENASYFSRLFKKNKTYTPGEIREKYR</sequence>
<dbReference type="SMART" id="SM00342">
    <property type="entry name" value="HTH_ARAC"/>
    <property type="match status" value="1"/>
</dbReference>
<gene>
    <name evidence="5" type="ORF">HYN56_11165</name>
</gene>
<dbReference type="PANTHER" id="PTHR43280">
    <property type="entry name" value="ARAC-FAMILY TRANSCRIPTIONAL REGULATOR"/>
    <property type="match status" value="1"/>
</dbReference>
<reference evidence="5 6" key="1">
    <citation type="submission" date="2018-05" db="EMBL/GenBank/DDBJ databases">
        <title>Genome sequencing of Flavobacterium sp. HYN0056.</title>
        <authorList>
            <person name="Yi H."/>
            <person name="Baek C."/>
        </authorList>
    </citation>
    <scope>NUCLEOTIDE SEQUENCE [LARGE SCALE GENOMIC DNA]</scope>
    <source>
        <strain evidence="5 6">HYN0056</strain>
    </source>
</reference>
<dbReference type="Proteomes" id="UP000245250">
    <property type="component" value="Chromosome"/>
</dbReference>
<dbReference type="InterPro" id="IPR018060">
    <property type="entry name" value="HTH_AraC"/>
</dbReference>
<evidence type="ECO:0000256" key="1">
    <source>
        <dbReference type="ARBA" id="ARBA00023015"/>
    </source>
</evidence>
<dbReference type="SUPFAM" id="SSF46689">
    <property type="entry name" value="Homeodomain-like"/>
    <property type="match status" value="1"/>
</dbReference>
<dbReference type="GO" id="GO:0043565">
    <property type="term" value="F:sequence-specific DNA binding"/>
    <property type="evidence" value="ECO:0007669"/>
    <property type="project" value="InterPro"/>
</dbReference>
<dbReference type="PRINTS" id="PR00032">
    <property type="entry name" value="HTHARAC"/>
</dbReference>
<dbReference type="AlphaFoldDB" id="A0A2S1YL28"/>
<accession>A0A2S1YL28</accession>
<dbReference type="Gene3D" id="1.10.10.60">
    <property type="entry name" value="Homeodomain-like"/>
    <property type="match status" value="2"/>
</dbReference>
<keyword evidence="3" id="KW-0804">Transcription</keyword>
<dbReference type="KEGG" id="fcr:HYN56_11165"/>
<dbReference type="PROSITE" id="PS01124">
    <property type="entry name" value="HTH_ARAC_FAMILY_2"/>
    <property type="match status" value="1"/>
</dbReference>
<evidence type="ECO:0000313" key="6">
    <source>
        <dbReference type="Proteomes" id="UP000245250"/>
    </source>
</evidence>
<dbReference type="RefSeq" id="WP_109192236.1">
    <property type="nucleotide sequence ID" value="NZ_CP029255.1"/>
</dbReference>
<feature type="domain" description="HTH araC/xylS-type" evidence="4">
    <location>
        <begin position="192"/>
        <end position="297"/>
    </location>
</feature>
<dbReference type="InterPro" id="IPR009057">
    <property type="entry name" value="Homeodomain-like_sf"/>
</dbReference>
<dbReference type="PANTHER" id="PTHR43280:SF2">
    <property type="entry name" value="HTH-TYPE TRANSCRIPTIONAL REGULATOR EXSA"/>
    <property type="match status" value="1"/>
</dbReference>